<evidence type="ECO:0000256" key="2">
    <source>
        <dbReference type="SAM" id="SignalP"/>
    </source>
</evidence>
<evidence type="ECO:0000313" key="5">
    <source>
        <dbReference type="Proteomes" id="UP000014760"/>
    </source>
</evidence>
<keyword evidence="1" id="KW-0812">Transmembrane</keyword>
<evidence type="ECO:0000313" key="4">
    <source>
        <dbReference type="EnsemblMetazoa" id="CapteP228897"/>
    </source>
</evidence>
<keyword evidence="1" id="KW-0472">Membrane</keyword>
<reference evidence="4" key="3">
    <citation type="submission" date="2015-06" db="UniProtKB">
        <authorList>
            <consortium name="EnsemblMetazoa"/>
        </authorList>
    </citation>
    <scope>IDENTIFICATION</scope>
</reference>
<evidence type="ECO:0000256" key="1">
    <source>
        <dbReference type="SAM" id="Phobius"/>
    </source>
</evidence>
<organism evidence="3">
    <name type="scientific">Capitella teleta</name>
    <name type="common">Polychaete worm</name>
    <dbReference type="NCBI Taxonomy" id="283909"/>
    <lineage>
        <taxon>Eukaryota</taxon>
        <taxon>Metazoa</taxon>
        <taxon>Spiralia</taxon>
        <taxon>Lophotrochozoa</taxon>
        <taxon>Annelida</taxon>
        <taxon>Polychaeta</taxon>
        <taxon>Sedentaria</taxon>
        <taxon>Scolecida</taxon>
        <taxon>Capitellidae</taxon>
        <taxon>Capitella</taxon>
    </lineage>
</organism>
<dbReference type="OMA" id="CVEYPVR"/>
<sequence>MWRSLLLIFVALTTVLGEDPIPGSSEDPPTPSPSTEEVCAALNSTCGDCVGHAKCLWCPSKPTACIPYPVGTIIPSSSYCPLDDARWGVCWVNYKILLIVMGCLAGVLLISIFTCIYCCCCKTKNKKTKYREEDVKFERERDERKVKNAERKAERQVKYDEIRKKYGLMKEDDAPTAKYQRFDNEV</sequence>
<dbReference type="PANTHER" id="PTHR15191">
    <property type="entry name" value="PROTEIN CBG20567"/>
    <property type="match status" value="1"/>
</dbReference>
<dbReference type="Proteomes" id="UP000014760">
    <property type="component" value="Unassembled WGS sequence"/>
</dbReference>
<dbReference type="HOGENOM" id="CLU_109415_0_0_1"/>
<dbReference type="AlphaFoldDB" id="R7URE7"/>
<dbReference type="GO" id="GO:0006606">
    <property type="term" value="P:protein import into nucleus"/>
    <property type="evidence" value="ECO:0007669"/>
    <property type="project" value="TreeGrafter"/>
</dbReference>
<dbReference type="GO" id="GO:0005634">
    <property type="term" value="C:nucleus"/>
    <property type="evidence" value="ECO:0007669"/>
    <property type="project" value="TreeGrafter"/>
</dbReference>
<gene>
    <name evidence="3" type="ORF">CAPTEDRAFT_228897</name>
</gene>
<dbReference type="STRING" id="283909.R7URE7"/>
<feature type="signal peptide" evidence="2">
    <location>
        <begin position="1"/>
        <end position="17"/>
    </location>
</feature>
<protein>
    <recommendedName>
        <fullName evidence="6">PSI domain-containing protein</fullName>
    </recommendedName>
</protein>
<reference evidence="3 5" key="2">
    <citation type="journal article" date="2013" name="Nature">
        <title>Insights into bilaterian evolution from three spiralian genomes.</title>
        <authorList>
            <person name="Simakov O."/>
            <person name="Marletaz F."/>
            <person name="Cho S.J."/>
            <person name="Edsinger-Gonzales E."/>
            <person name="Havlak P."/>
            <person name="Hellsten U."/>
            <person name="Kuo D.H."/>
            <person name="Larsson T."/>
            <person name="Lv J."/>
            <person name="Arendt D."/>
            <person name="Savage R."/>
            <person name="Osoegawa K."/>
            <person name="de Jong P."/>
            <person name="Grimwood J."/>
            <person name="Chapman J.A."/>
            <person name="Shapiro H."/>
            <person name="Aerts A."/>
            <person name="Otillar R.P."/>
            <person name="Terry A.Y."/>
            <person name="Boore J.L."/>
            <person name="Grigoriev I.V."/>
            <person name="Lindberg D.R."/>
            <person name="Seaver E.C."/>
            <person name="Weisblat D.A."/>
            <person name="Putnam N.H."/>
            <person name="Rokhsar D.S."/>
        </authorList>
    </citation>
    <scope>NUCLEOTIDE SEQUENCE</scope>
    <source>
        <strain evidence="3 5">I ESC-2004</strain>
    </source>
</reference>
<name>R7URE7_CAPTE</name>
<dbReference type="InterPro" id="IPR052304">
    <property type="entry name" value="PTTG1IP"/>
</dbReference>
<evidence type="ECO:0008006" key="6">
    <source>
        <dbReference type="Google" id="ProtNLM"/>
    </source>
</evidence>
<dbReference type="EMBL" id="AMQN01006625">
    <property type="status" value="NOT_ANNOTATED_CDS"/>
    <property type="molecule type" value="Genomic_DNA"/>
</dbReference>
<keyword evidence="2" id="KW-0732">Signal</keyword>
<feature type="chain" id="PRO_5008788298" description="PSI domain-containing protein" evidence="2">
    <location>
        <begin position="18"/>
        <end position="186"/>
    </location>
</feature>
<dbReference type="EnsemblMetazoa" id="CapteT228897">
    <property type="protein sequence ID" value="CapteP228897"/>
    <property type="gene ID" value="CapteG228897"/>
</dbReference>
<proteinExistence type="predicted"/>
<accession>R7URE7</accession>
<feature type="transmembrane region" description="Helical" evidence="1">
    <location>
        <begin position="96"/>
        <end position="120"/>
    </location>
</feature>
<dbReference type="EMBL" id="KB298780">
    <property type="protein sequence ID" value="ELU08770.1"/>
    <property type="molecule type" value="Genomic_DNA"/>
</dbReference>
<keyword evidence="5" id="KW-1185">Reference proteome</keyword>
<dbReference type="PANTHER" id="PTHR15191:SF3">
    <property type="entry name" value="PITUITARY TUMOR-TRANSFORMING GENE PROTEIN-BINDING FACTOR"/>
    <property type="match status" value="1"/>
</dbReference>
<dbReference type="GO" id="GO:0005737">
    <property type="term" value="C:cytoplasm"/>
    <property type="evidence" value="ECO:0007669"/>
    <property type="project" value="TreeGrafter"/>
</dbReference>
<dbReference type="OrthoDB" id="5829916at2759"/>
<evidence type="ECO:0000313" key="3">
    <source>
        <dbReference type="EMBL" id="ELU08770.1"/>
    </source>
</evidence>
<keyword evidence="1" id="KW-1133">Transmembrane helix</keyword>
<reference evidence="5" key="1">
    <citation type="submission" date="2012-12" db="EMBL/GenBank/DDBJ databases">
        <authorList>
            <person name="Hellsten U."/>
            <person name="Grimwood J."/>
            <person name="Chapman J.A."/>
            <person name="Shapiro H."/>
            <person name="Aerts A."/>
            <person name="Otillar R.P."/>
            <person name="Terry A.Y."/>
            <person name="Boore J.L."/>
            <person name="Simakov O."/>
            <person name="Marletaz F."/>
            <person name="Cho S.-J."/>
            <person name="Edsinger-Gonzales E."/>
            <person name="Havlak P."/>
            <person name="Kuo D.-H."/>
            <person name="Larsson T."/>
            <person name="Lv J."/>
            <person name="Arendt D."/>
            <person name="Savage R."/>
            <person name="Osoegawa K."/>
            <person name="de Jong P."/>
            <person name="Lindberg D.R."/>
            <person name="Seaver E.C."/>
            <person name="Weisblat D.A."/>
            <person name="Putnam N.H."/>
            <person name="Grigoriev I.V."/>
            <person name="Rokhsar D.S."/>
        </authorList>
    </citation>
    <scope>NUCLEOTIDE SEQUENCE</scope>
    <source>
        <strain evidence="5">I ESC-2004</strain>
    </source>
</reference>